<dbReference type="Proteomes" id="UP001597079">
    <property type="component" value="Unassembled WGS sequence"/>
</dbReference>
<dbReference type="RefSeq" id="WP_377941157.1">
    <property type="nucleotide sequence ID" value="NZ_JBHUCX010000010.1"/>
</dbReference>
<evidence type="ECO:0000256" key="1">
    <source>
        <dbReference type="SAM" id="Coils"/>
    </source>
</evidence>
<evidence type="ECO:0000313" key="3">
    <source>
        <dbReference type="Proteomes" id="UP001597079"/>
    </source>
</evidence>
<organism evidence="2 3">
    <name type="scientific">Alicyclobacillus fodiniaquatilis</name>
    <dbReference type="NCBI Taxonomy" id="1661150"/>
    <lineage>
        <taxon>Bacteria</taxon>
        <taxon>Bacillati</taxon>
        <taxon>Bacillota</taxon>
        <taxon>Bacilli</taxon>
        <taxon>Bacillales</taxon>
        <taxon>Alicyclobacillaceae</taxon>
        <taxon>Alicyclobacillus</taxon>
    </lineage>
</organism>
<feature type="coiled-coil region" evidence="1">
    <location>
        <begin position="109"/>
        <end position="183"/>
    </location>
</feature>
<keyword evidence="1" id="KW-0175">Coiled coil</keyword>
<keyword evidence="3" id="KW-1185">Reference proteome</keyword>
<gene>
    <name evidence="2" type="ORF">ACFSB2_02990</name>
</gene>
<dbReference type="EMBL" id="JBHUCX010000010">
    <property type="protein sequence ID" value="MFD1673675.1"/>
    <property type="molecule type" value="Genomic_DNA"/>
</dbReference>
<proteinExistence type="predicted"/>
<evidence type="ECO:0000313" key="2">
    <source>
        <dbReference type="EMBL" id="MFD1673675.1"/>
    </source>
</evidence>
<comment type="caution">
    <text evidence="2">The sequence shown here is derived from an EMBL/GenBank/DDBJ whole genome shotgun (WGS) entry which is preliminary data.</text>
</comment>
<protein>
    <submittedName>
        <fullName evidence="2">Uncharacterized protein</fullName>
    </submittedName>
</protein>
<accession>A0ABW4JEU4</accession>
<sequence length="246" mass="28225">MQRQKTTLRLDPAIVGLGRKLAKTDYGSETKLGLLIEQAIRAYHARQLTELEASGLISATERALVERLEKRFDEMSQRTVERVGNLIAKSSYETSYSTAIIEDIFTGTYSDKRRARNELETLRKEASQRMRKRFDQEEAEQVASLIVEHENVLEENKALQARVNELAERVNQANVQVKQADAISTELRNRLRAREQEHSEERAQSAQLEAWTRGLMRYIRENVGRMKTGEQGIAEYIQNHPAPKGL</sequence>
<name>A0ABW4JEU4_9BACL</name>
<reference evidence="3" key="1">
    <citation type="journal article" date="2019" name="Int. J. Syst. Evol. Microbiol.">
        <title>The Global Catalogue of Microorganisms (GCM) 10K type strain sequencing project: providing services to taxonomists for standard genome sequencing and annotation.</title>
        <authorList>
            <consortium name="The Broad Institute Genomics Platform"/>
            <consortium name="The Broad Institute Genome Sequencing Center for Infectious Disease"/>
            <person name="Wu L."/>
            <person name="Ma J."/>
        </authorList>
    </citation>
    <scope>NUCLEOTIDE SEQUENCE [LARGE SCALE GENOMIC DNA]</scope>
    <source>
        <strain evidence="3">CGMCC 1.12286</strain>
    </source>
</reference>